<dbReference type="EC" id="3.4.24.-" evidence="14"/>
<keyword evidence="6 13" id="KW-0378">Hydrolase</keyword>
<dbReference type="GO" id="GO:0008270">
    <property type="term" value="F:zinc ion binding"/>
    <property type="evidence" value="ECO:0007669"/>
    <property type="project" value="UniProtKB-UniRule"/>
</dbReference>
<evidence type="ECO:0000256" key="5">
    <source>
        <dbReference type="ARBA" id="ARBA00022729"/>
    </source>
</evidence>
<dbReference type="Gene3D" id="3.40.390.10">
    <property type="entry name" value="Collagenase (Catalytic Domain)"/>
    <property type="match status" value="1"/>
</dbReference>
<keyword evidence="11" id="KW-0325">Glycoprotein</keyword>
<dbReference type="GO" id="GO:0090729">
    <property type="term" value="F:toxin activity"/>
    <property type="evidence" value="ECO:0007669"/>
    <property type="project" value="UniProtKB-KW"/>
</dbReference>
<dbReference type="PANTHER" id="PTHR10127">
    <property type="entry name" value="DISCOIDIN, CUB, EGF, LAMININ , AND ZINC METALLOPROTEASE DOMAIN CONTAINING"/>
    <property type="match status" value="1"/>
</dbReference>
<feature type="signal peptide" evidence="14">
    <location>
        <begin position="1"/>
        <end position="28"/>
    </location>
</feature>
<evidence type="ECO:0000256" key="14">
    <source>
        <dbReference type="RuleBase" id="RU361183"/>
    </source>
</evidence>
<feature type="binding site" evidence="13">
    <location>
        <position position="166"/>
    </location>
    <ligand>
        <name>Zn(2+)</name>
        <dbReference type="ChEBI" id="CHEBI:29105"/>
        <note>catalytic</note>
    </ligand>
</feature>
<evidence type="ECO:0000256" key="13">
    <source>
        <dbReference type="PROSITE-ProRule" id="PRU01211"/>
    </source>
</evidence>
<evidence type="ECO:0000256" key="6">
    <source>
        <dbReference type="ARBA" id="ARBA00022801"/>
    </source>
</evidence>
<organism evidence="17 18">
    <name type="scientific">Pocillopora damicornis</name>
    <name type="common">Cauliflower coral</name>
    <name type="synonym">Millepora damicornis</name>
    <dbReference type="NCBI Taxonomy" id="46731"/>
    <lineage>
        <taxon>Eukaryota</taxon>
        <taxon>Metazoa</taxon>
        <taxon>Cnidaria</taxon>
        <taxon>Anthozoa</taxon>
        <taxon>Hexacorallia</taxon>
        <taxon>Scleractinia</taxon>
        <taxon>Astrocoeniina</taxon>
        <taxon>Pocilloporidae</taxon>
        <taxon>Pocillopora</taxon>
    </lineage>
</organism>
<keyword evidence="3 13" id="KW-0645">Protease</keyword>
<feature type="chain" id="PRO_5017855063" description="Metalloendopeptidase" evidence="14">
    <location>
        <begin position="29"/>
        <end position="347"/>
    </location>
</feature>
<keyword evidence="4 13" id="KW-0479">Metal-binding</keyword>
<dbReference type="PROSITE" id="PS51670">
    <property type="entry name" value="SHKT"/>
    <property type="match status" value="1"/>
</dbReference>
<keyword evidence="18" id="KW-1185">Reference proteome</keyword>
<proteinExistence type="predicted"/>
<dbReference type="Pfam" id="PF01400">
    <property type="entry name" value="Astacin"/>
    <property type="match status" value="1"/>
</dbReference>
<comment type="caution">
    <text evidence="12">Lacks conserved residue(s) required for the propagation of feature annotation.</text>
</comment>
<dbReference type="SMART" id="SM00235">
    <property type="entry name" value="ZnMc"/>
    <property type="match status" value="1"/>
</dbReference>
<evidence type="ECO:0000256" key="11">
    <source>
        <dbReference type="ARBA" id="ARBA00023180"/>
    </source>
</evidence>
<evidence type="ECO:0000259" key="16">
    <source>
        <dbReference type="PROSITE" id="PS51864"/>
    </source>
</evidence>
<keyword evidence="9" id="KW-0865">Zymogen</keyword>
<dbReference type="GO" id="GO:0006508">
    <property type="term" value="P:proteolysis"/>
    <property type="evidence" value="ECO:0007669"/>
    <property type="project" value="UniProtKB-KW"/>
</dbReference>
<comment type="caution">
    <text evidence="17">The sequence shown here is derived from an EMBL/GenBank/DDBJ whole genome shotgun (WGS) entry which is preliminary data.</text>
</comment>
<evidence type="ECO:0000313" key="17">
    <source>
        <dbReference type="EMBL" id="RMX40548.1"/>
    </source>
</evidence>
<evidence type="ECO:0000256" key="7">
    <source>
        <dbReference type="ARBA" id="ARBA00022833"/>
    </source>
</evidence>
<feature type="domain" description="ShKT" evidence="15">
    <location>
        <begin position="278"/>
        <end position="314"/>
    </location>
</feature>
<dbReference type="FunFam" id="3.40.390.10:FF:000015">
    <property type="entry name" value="Meprin A subunit"/>
    <property type="match status" value="1"/>
</dbReference>
<keyword evidence="8 13" id="KW-0482">Metalloprotease</keyword>
<comment type="function">
    <text evidence="1">Metalloprotease.</text>
</comment>
<keyword evidence="2" id="KW-0800">Toxin</keyword>
<dbReference type="Pfam" id="PF01549">
    <property type="entry name" value="ShK"/>
    <property type="match status" value="1"/>
</dbReference>
<name>A0A3M6TGS0_POCDA</name>
<sequence length="347" mass="40094">MKMKTLIIYVLATLLTTEMIQFPNTAHAAPSQRNFKSEDEIIEGDILVTEPLRRAMKAGNSRTRRDIVSNKIKRWPDGVVPYKLDSSLSKEAIKAIKVAIREFHRRTCVKFVLHTNEQDYLEFQGSYGCFSAIGRQGGKQRLSVGEGCEYKGTVLHEIMHALGFFHEHSRTDRDDYIMVLWWNIEPGFEKNFESYGPERLDSVGEPYDFDSLMHYDNQAFSKNGQNTLESLANPNRSLGNMDDFSKIDIKQLLKSYPCKAGDKKPKDKKKERSPESKCLDVYQNRCKYFASYDGYCQHWKSFMKKWCPYSCGYCKTESPVYCLFKENSSSFVDIAKADGFNNQYETI</sequence>
<evidence type="ECO:0000256" key="12">
    <source>
        <dbReference type="PROSITE-ProRule" id="PRU01005"/>
    </source>
</evidence>
<dbReference type="Proteomes" id="UP000275408">
    <property type="component" value="Unassembled WGS sequence"/>
</dbReference>
<keyword evidence="10" id="KW-1015">Disulfide bond</keyword>
<gene>
    <name evidence="17" type="ORF">pdam_00007519</name>
</gene>
<feature type="binding site" evidence="13">
    <location>
        <position position="156"/>
    </location>
    <ligand>
        <name>Zn(2+)</name>
        <dbReference type="ChEBI" id="CHEBI:29105"/>
        <note>catalytic</note>
    </ligand>
</feature>
<dbReference type="PRINTS" id="PR00480">
    <property type="entry name" value="ASTACIN"/>
</dbReference>
<dbReference type="InterPro" id="IPR034035">
    <property type="entry name" value="Astacin-like_dom"/>
</dbReference>
<dbReference type="SUPFAM" id="SSF55486">
    <property type="entry name" value="Metalloproteases ('zincins'), catalytic domain"/>
    <property type="match status" value="1"/>
</dbReference>
<evidence type="ECO:0000256" key="8">
    <source>
        <dbReference type="ARBA" id="ARBA00023049"/>
    </source>
</evidence>
<evidence type="ECO:0000256" key="1">
    <source>
        <dbReference type="ARBA" id="ARBA00002657"/>
    </source>
</evidence>
<evidence type="ECO:0000313" key="18">
    <source>
        <dbReference type="Proteomes" id="UP000275408"/>
    </source>
</evidence>
<accession>A0A3M6TGS0</accession>
<evidence type="ECO:0000256" key="9">
    <source>
        <dbReference type="ARBA" id="ARBA00023145"/>
    </source>
</evidence>
<dbReference type="EMBL" id="RCHS01003618">
    <property type="protein sequence ID" value="RMX40548.1"/>
    <property type="molecule type" value="Genomic_DNA"/>
</dbReference>
<dbReference type="AlphaFoldDB" id="A0A3M6TGS0"/>
<dbReference type="CDD" id="cd04280">
    <property type="entry name" value="ZnMc_astacin_like"/>
    <property type="match status" value="1"/>
</dbReference>
<dbReference type="InterPro" id="IPR003582">
    <property type="entry name" value="ShKT_dom"/>
</dbReference>
<feature type="binding site" evidence="13">
    <location>
        <position position="160"/>
    </location>
    <ligand>
        <name>Zn(2+)</name>
        <dbReference type="ChEBI" id="CHEBI:29105"/>
        <note>catalytic</note>
    </ligand>
</feature>
<feature type="domain" description="Peptidase M12A" evidence="16">
    <location>
        <begin position="65"/>
        <end position="259"/>
    </location>
</feature>
<reference evidence="17 18" key="1">
    <citation type="journal article" date="2018" name="Sci. Rep.">
        <title>Comparative analysis of the Pocillopora damicornis genome highlights role of immune system in coral evolution.</title>
        <authorList>
            <person name="Cunning R."/>
            <person name="Bay R.A."/>
            <person name="Gillette P."/>
            <person name="Baker A.C."/>
            <person name="Traylor-Knowles N."/>
        </authorList>
    </citation>
    <scope>NUCLEOTIDE SEQUENCE [LARGE SCALE GENOMIC DNA]</scope>
    <source>
        <strain evidence="17">RSMAS</strain>
        <tissue evidence="17">Whole animal</tissue>
    </source>
</reference>
<dbReference type="OrthoDB" id="291007at2759"/>
<dbReference type="PROSITE" id="PS51864">
    <property type="entry name" value="ASTACIN"/>
    <property type="match status" value="1"/>
</dbReference>
<evidence type="ECO:0000259" key="15">
    <source>
        <dbReference type="PROSITE" id="PS51670"/>
    </source>
</evidence>
<feature type="active site" evidence="13">
    <location>
        <position position="157"/>
    </location>
</feature>
<dbReference type="PANTHER" id="PTHR10127:SF901">
    <property type="entry name" value="METALLOENDOPEPTIDASE"/>
    <property type="match status" value="1"/>
</dbReference>
<keyword evidence="7 13" id="KW-0862">Zinc</keyword>
<dbReference type="GO" id="GO:0004222">
    <property type="term" value="F:metalloendopeptidase activity"/>
    <property type="evidence" value="ECO:0007669"/>
    <property type="project" value="UniProtKB-UniRule"/>
</dbReference>
<dbReference type="InterPro" id="IPR024079">
    <property type="entry name" value="MetalloPept_cat_dom_sf"/>
</dbReference>
<evidence type="ECO:0000256" key="4">
    <source>
        <dbReference type="ARBA" id="ARBA00022723"/>
    </source>
</evidence>
<evidence type="ECO:0000256" key="10">
    <source>
        <dbReference type="ARBA" id="ARBA00023157"/>
    </source>
</evidence>
<dbReference type="InterPro" id="IPR006026">
    <property type="entry name" value="Peptidase_Metallo"/>
</dbReference>
<comment type="cofactor">
    <cofactor evidence="13 14">
        <name>Zn(2+)</name>
        <dbReference type="ChEBI" id="CHEBI:29105"/>
    </cofactor>
    <text evidence="13 14">Binds 1 zinc ion per subunit.</text>
</comment>
<evidence type="ECO:0000256" key="3">
    <source>
        <dbReference type="ARBA" id="ARBA00022670"/>
    </source>
</evidence>
<protein>
    <recommendedName>
        <fullName evidence="14">Metalloendopeptidase</fullName>
        <ecNumber evidence="14">3.4.24.-</ecNumber>
    </recommendedName>
</protein>
<dbReference type="InterPro" id="IPR001506">
    <property type="entry name" value="Peptidase_M12A"/>
</dbReference>
<evidence type="ECO:0000256" key="2">
    <source>
        <dbReference type="ARBA" id="ARBA00022656"/>
    </source>
</evidence>
<keyword evidence="5 14" id="KW-0732">Signal</keyword>